<dbReference type="PANTHER" id="PTHR33096">
    <property type="entry name" value="CXC2 DOMAIN-CONTAINING PROTEIN"/>
    <property type="match status" value="1"/>
</dbReference>
<dbReference type="VEuPathDB" id="FungiDB:MELLADRAFT_94562"/>
<dbReference type="Pfam" id="PF18802">
    <property type="entry name" value="CxC1"/>
    <property type="match status" value="1"/>
</dbReference>
<evidence type="ECO:0000313" key="3">
    <source>
        <dbReference type="Proteomes" id="UP000001072"/>
    </source>
</evidence>
<protein>
    <recommendedName>
        <fullName evidence="1">CxC1-like cysteine cluster associated with KDZ transposases domain-containing protein</fullName>
    </recommendedName>
</protein>
<dbReference type="HOGENOM" id="CLU_004552_2_2_1"/>
<organism evidence="3">
    <name type="scientific">Melampsora larici-populina (strain 98AG31 / pathotype 3-4-7)</name>
    <name type="common">Poplar leaf rust fungus</name>
    <dbReference type="NCBI Taxonomy" id="747676"/>
    <lineage>
        <taxon>Eukaryota</taxon>
        <taxon>Fungi</taxon>
        <taxon>Dikarya</taxon>
        <taxon>Basidiomycota</taxon>
        <taxon>Pucciniomycotina</taxon>
        <taxon>Pucciniomycetes</taxon>
        <taxon>Pucciniales</taxon>
        <taxon>Melampsoraceae</taxon>
        <taxon>Melampsora</taxon>
    </lineage>
</organism>
<dbReference type="OrthoDB" id="2504500at2759"/>
<dbReference type="EMBL" id="GL883095">
    <property type="protein sequence ID" value="EGG10175.1"/>
    <property type="molecule type" value="Genomic_DNA"/>
</dbReference>
<keyword evidence="3" id="KW-1185">Reference proteome</keyword>
<evidence type="ECO:0000259" key="1">
    <source>
        <dbReference type="Pfam" id="PF18802"/>
    </source>
</evidence>
<sequence>MESREKLSVEMCSCTSDLVRLIWIGYMGCSPVQPRTAVSLRFLRFHHTLWKHSSVRLAAFIGAIDEYLDARSALLVVPGTNQTRDLRRCFSAAVDAYREMLRMEDEMSLLALHMEPQDALAATCPSCFGPKVPGKRADEPDHIICLDANFQQRRHLAASALWRGDTGVLPSLFMSPATVMTWKNKLEPTAQSTNTGASKKSHPADDVVVRFHLKSII</sequence>
<reference evidence="3" key="1">
    <citation type="journal article" date="2011" name="Proc. Natl. Acad. Sci. U.S.A.">
        <title>Obligate biotrophy features unraveled by the genomic analysis of rust fungi.</title>
        <authorList>
            <person name="Duplessis S."/>
            <person name="Cuomo C.A."/>
            <person name="Lin Y.-C."/>
            <person name="Aerts A."/>
            <person name="Tisserant E."/>
            <person name="Veneault-Fourrey C."/>
            <person name="Joly D.L."/>
            <person name="Hacquard S."/>
            <person name="Amselem J."/>
            <person name="Cantarel B.L."/>
            <person name="Chiu R."/>
            <person name="Coutinho P.M."/>
            <person name="Feau N."/>
            <person name="Field M."/>
            <person name="Frey P."/>
            <person name="Gelhaye E."/>
            <person name="Goldberg J."/>
            <person name="Grabherr M.G."/>
            <person name="Kodira C.D."/>
            <person name="Kohler A."/>
            <person name="Kuees U."/>
            <person name="Lindquist E.A."/>
            <person name="Lucas S.M."/>
            <person name="Mago R."/>
            <person name="Mauceli E."/>
            <person name="Morin E."/>
            <person name="Murat C."/>
            <person name="Pangilinan J.L."/>
            <person name="Park R."/>
            <person name="Pearson M."/>
            <person name="Quesneville H."/>
            <person name="Rouhier N."/>
            <person name="Sakthikumar S."/>
            <person name="Salamov A.A."/>
            <person name="Schmutz J."/>
            <person name="Selles B."/>
            <person name="Shapiro H."/>
            <person name="Tanguay P."/>
            <person name="Tuskan G.A."/>
            <person name="Henrissat B."/>
            <person name="Van de Peer Y."/>
            <person name="Rouze P."/>
            <person name="Ellis J.G."/>
            <person name="Dodds P.N."/>
            <person name="Schein J.E."/>
            <person name="Zhong S."/>
            <person name="Hamelin R.C."/>
            <person name="Grigoriev I.V."/>
            <person name="Szabo L.J."/>
            <person name="Martin F."/>
        </authorList>
    </citation>
    <scope>NUCLEOTIDE SEQUENCE [LARGE SCALE GENOMIC DNA]</scope>
    <source>
        <strain evidence="3">98AG31 / pathotype 3-4-7</strain>
    </source>
</reference>
<dbReference type="InterPro" id="IPR041320">
    <property type="entry name" value="CxC1"/>
</dbReference>
<feature type="domain" description="CxC1-like cysteine cluster associated with KDZ transposases" evidence="1">
    <location>
        <begin position="3"/>
        <end position="72"/>
    </location>
</feature>
<dbReference type="AlphaFoldDB" id="F4RBV8"/>
<dbReference type="GeneID" id="18936919"/>
<dbReference type="KEGG" id="mlr:MELLADRAFT_94562"/>
<evidence type="ECO:0000313" key="2">
    <source>
        <dbReference type="EMBL" id="EGG10175.1"/>
    </source>
</evidence>
<dbReference type="RefSeq" id="XP_007406476.1">
    <property type="nucleotide sequence ID" value="XM_007406414.1"/>
</dbReference>
<dbReference type="InParanoid" id="F4RBV8"/>
<dbReference type="Proteomes" id="UP000001072">
    <property type="component" value="Unassembled WGS sequence"/>
</dbReference>
<accession>F4RBV8</accession>
<dbReference type="PANTHER" id="PTHR33096:SF1">
    <property type="entry name" value="CXC1-LIKE CYSTEINE CLUSTER ASSOCIATED WITH KDZ TRANSPOSASES DOMAIN-CONTAINING PROTEIN"/>
    <property type="match status" value="1"/>
</dbReference>
<gene>
    <name evidence="2" type="ORF">MELLADRAFT_94562</name>
</gene>
<proteinExistence type="predicted"/>
<name>F4RBV8_MELLP</name>